<protein>
    <submittedName>
        <fullName evidence="2">RDD family protein</fullName>
    </submittedName>
</protein>
<keyword evidence="3" id="KW-1185">Reference proteome</keyword>
<accession>A0ABW1QSF9</accession>
<dbReference type="PANTHER" id="PTHR36115:SF6">
    <property type="entry name" value="PROLINE-RICH ANTIGEN HOMOLOG"/>
    <property type="match status" value="1"/>
</dbReference>
<keyword evidence="1" id="KW-0472">Membrane</keyword>
<evidence type="ECO:0000313" key="3">
    <source>
        <dbReference type="Proteomes" id="UP001596098"/>
    </source>
</evidence>
<proteinExistence type="predicted"/>
<gene>
    <name evidence="2" type="ORF">ACFPWU_00905</name>
</gene>
<evidence type="ECO:0000256" key="1">
    <source>
        <dbReference type="SAM" id="Phobius"/>
    </source>
</evidence>
<dbReference type="InterPro" id="IPR051791">
    <property type="entry name" value="Pra-immunoreactive"/>
</dbReference>
<keyword evidence="1" id="KW-0812">Transmembrane</keyword>
<evidence type="ECO:0000313" key="2">
    <source>
        <dbReference type="EMBL" id="MFC6152228.1"/>
    </source>
</evidence>
<feature type="transmembrane region" description="Helical" evidence="1">
    <location>
        <begin position="37"/>
        <end position="58"/>
    </location>
</feature>
<organism evidence="2 3">
    <name type="scientific">Nocardioides yefusunii</name>
    <dbReference type="NCBI Taxonomy" id="2500546"/>
    <lineage>
        <taxon>Bacteria</taxon>
        <taxon>Bacillati</taxon>
        <taxon>Actinomycetota</taxon>
        <taxon>Actinomycetes</taxon>
        <taxon>Propionibacteriales</taxon>
        <taxon>Nocardioidaceae</taxon>
        <taxon>Nocardioides</taxon>
    </lineage>
</organism>
<dbReference type="RefSeq" id="WP_128220339.1">
    <property type="nucleotide sequence ID" value="NZ_CP034929.1"/>
</dbReference>
<comment type="caution">
    <text evidence="2">The sequence shown here is derived from an EMBL/GenBank/DDBJ whole genome shotgun (WGS) entry which is preliminary data.</text>
</comment>
<sequence length="122" mass="13142">MIETASWGRRAGALVIDWLASNLVLMLFLGSDAWGGFGAMGVFVLESAILMALAGGSFGQLVTGLRVVRWDGVAKPVDLLRALARQVLIILVIPPLIFRPDGRGLHDLAMKTATVKMADLRR</sequence>
<dbReference type="PANTHER" id="PTHR36115">
    <property type="entry name" value="PROLINE-RICH ANTIGEN HOMOLOG-RELATED"/>
    <property type="match status" value="1"/>
</dbReference>
<feature type="transmembrane region" description="Helical" evidence="1">
    <location>
        <begin position="12"/>
        <end position="31"/>
    </location>
</feature>
<dbReference type="Proteomes" id="UP001596098">
    <property type="component" value="Unassembled WGS sequence"/>
</dbReference>
<dbReference type="EMBL" id="JBHSQI010000001">
    <property type="protein sequence ID" value="MFC6152228.1"/>
    <property type="molecule type" value="Genomic_DNA"/>
</dbReference>
<name>A0ABW1QSF9_9ACTN</name>
<keyword evidence="1" id="KW-1133">Transmembrane helix</keyword>
<reference evidence="3" key="1">
    <citation type="journal article" date="2019" name="Int. J. Syst. Evol. Microbiol.">
        <title>The Global Catalogue of Microorganisms (GCM) 10K type strain sequencing project: providing services to taxonomists for standard genome sequencing and annotation.</title>
        <authorList>
            <consortium name="The Broad Institute Genomics Platform"/>
            <consortium name="The Broad Institute Genome Sequencing Center for Infectious Disease"/>
            <person name="Wu L."/>
            <person name="Ma J."/>
        </authorList>
    </citation>
    <scope>NUCLEOTIDE SEQUENCE [LARGE SCALE GENOMIC DNA]</scope>
    <source>
        <strain evidence="3">DFY28</strain>
    </source>
</reference>